<dbReference type="GeneID" id="28770214"/>
<evidence type="ECO:0000313" key="2">
    <source>
        <dbReference type="Proteomes" id="UP000077069"/>
    </source>
</evidence>
<dbReference type="EMBL" id="KV441550">
    <property type="protein sequence ID" value="OAG08354.1"/>
    <property type="molecule type" value="Genomic_DNA"/>
</dbReference>
<name>A0A177CLC4_9PLEO</name>
<organism evidence="1 2">
    <name type="scientific">Paraphaeosphaeria sporulosa</name>
    <dbReference type="NCBI Taxonomy" id="1460663"/>
    <lineage>
        <taxon>Eukaryota</taxon>
        <taxon>Fungi</taxon>
        <taxon>Dikarya</taxon>
        <taxon>Ascomycota</taxon>
        <taxon>Pezizomycotina</taxon>
        <taxon>Dothideomycetes</taxon>
        <taxon>Pleosporomycetidae</taxon>
        <taxon>Pleosporales</taxon>
        <taxon>Massarineae</taxon>
        <taxon>Didymosphaeriaceae</taxon>
        <taxon>Paraphaeosphaeria</taxon>
    </lineage>
</organism>
<proteinExistence type="predicted"/>
<dbReference type="Proteomes" id="UP000077069">
    <property type="component" value="Unassembled WGS sequence"/>
</dbReference>
<dbReference type="RefSeq" id="XP_018038719.1">
    <property type="nucleotide sequence ID" value="XM_018186728.1"/>
</dbReference>
<dbReference type="InParanoid" id="A0A177CLC4"/>
<sequence>MDVRCIISSISSSYSHTQRVHLYRRALSQAFLILLMSTDGRLPLISLLITNPFPSPTVVPIVPCPLLTHPASPSKSPFRIFLSTAKQPHRHFHNNRPTNIQHRPASPSHFPYLRPLFAKIDQVHGNGFLHCNPPTCGLTSPGVGEITPTEMRPSRSFAMSTGAPAVSST</sequence>
<dbReference type="AlphaFoldDB" id="A0A177CLC4"/>
<accession>A0A177CLC4</accession>
<reference evidence="1 2" key="1">
    <citation type="submission" date="2016-05" db="EMBL/GenBank/DDBJ databases">
        <title>Comparative analysis of secretome profiles of manganese(II)-oxidizing ascomycete fungi.</title>
        <authorList>
            <consortium name="DOE Joint Genome Institute"/>
            <person name="Zeiner C.A."/>
            <person name="Purvine S.O."/>
            <person name="Zink E.M."/>
            <person name="Wu S."/>
            <person name="Pasa-Tolic L."/>
            <person name="Chaput D.L."/>
            <person name="Haridas S."/>
            <person name="Grigoriev I.V."/>
            <person name="Santelli C.M."/>
            <person name="Hansel C.M."/>
        </authorList>
    </citation>
    <scope>NUCLEOTIDE SEQUENCE [LARGE SCALE GENOMIC DNA]</scope>
    <source>
        <strain evidence="1 2">AP3s5-JAC2a</strain>
    </source>
</reference>
<keyword evidence="2" id="KW-1185">Reference proteome</keyword>
<gene>
    <name evidence="1" type="ORF">CC84DRAFT_575432</name>
</gene>
<evidence type="ECO:0000313" key="1">
    <source>
        <dbReference type="EMBL" id="OAG08354.1"/>
    </source>
</evidence>
<protein>
    <submittedName>
        <fullName evidence="1">Uncharacterized protein</fullName>
    </submittedName>
</protein>